<keyword evidence="3" id="KW-1185">Reference proteome</keyword>
<reference evidence="2" key="1">
    <citation type="submission" date="2020-06" db="EMBL/GenBank/DDBJ databases">
        <authorList>
            <consortium name="Plant Systems Biology data submission"/>
        </authorList>
    </citation>
    <scope>NUCLEOTIDE SEQUENCE</scope>
    <source>
        <strain evidence="2">D6</strain>
    </source>
</reference>
<gene>
    <name evidence="2" type="ORF">SEMRO_1978_G309040.1</name>
</gene>
<evidence type="ECO:0000313" key="3">
    <source>
        <dbReference type="Proteomes" id="UP001153069"/>
    </source>
</evidence>
<dbReference type="Proteomes" id="UP001153069">
    <property type="component" value="Unassembled WGS sequence"/>
</dbReference>
<accession>A0A9N8EWM7</accession>
<proteinExistence type="predicted"/>
<dbReference type="InterPro" id="IPR051540">
    <property type="entry name" value="S-2-haloacid_dehalogenase"/>
</dbReference>
<dbReference type="SFLD" id="SFLDG01129">
    <property type="entry name" value="C1.5:_HAD__Beta-PGM__Phosphata"/>
    <property type="match status" value="1"/>
</dbReference>
<dbReference type="SUPFAM" id="SSF56784">
    <property type="entry name" value="HAD-like"/>
    <property type="match status" value="1"/>
</dbReference>
<dbReference type="PANTHER" id="PTHR43316">
    <property type="entry name" value="HYDROLASE, HALOACID DELAHOGENASE-RELATED"/>
    <property type="match status" value="1"/>
</dbReference>
<dbReference type="OrthoDB" id="444127at2759"/>
<dbReference type="InterPro" id="IPR036412">
    <property type="entry name" value="HAD-like_sf"/>
</dbReference>
<dbReference type="InterPro" id="IPR023214">
    <property type="entry name" value="HAD_sf"/>
</dbReference>
<dbReference type="EMBL" id="CAICTM010001976">
    <property type="protein sequence ID" value="CAB9527334.1"/>
    <property type="molecule type" value="Genomic_DNA"/>
</dbReference>
<evidence type="ECO:0000313" key="2">
    <source>
        <dbReference type="EMBL" id="CAB9527334.1"/>
    </source>
</evidence>
<protein>
    <submittedName>
        <fullName evidence="2">Inherit from NOG: had-superfamily hydrolase, subfamily ia, variant</fullName>
    </submittedName>
</protein>
<keyword evidence="1 2" id="KW-0378">Hydrolase</keyword>
<dbReference type="AlphaFoldDB" id="A0A9N8EWM7"/>
<dbReference type="PANTHER" id="PTHR43316:SF8">
    <property type="entry name" value="HAD FAMILY HYDROLASE"/>
    <property type="match status" value="1"/>
</dbReference>
<name>A0A9N8EWM7_9STRA</name>
<dbReference type="GO" id="GO:0016787">
    <property type="term" value="F:hydrolase activity"/>
    <property type="evidence" value="ECO:0007669"/>
    <property type="project" value="UniProtKB-KW"/>
</dbReference>
<sequence length="417" mass="46182">MMNPNAMDALDATVPSSPVRVVTFDLDNTLWNTGATISAANDALAAFLTTHNIVQSKRTETIMGELFQADKHKYCPLTDNNNNAKSPVLLTELRKDALQQILITDNGYTELDAKEFADKAFQKWMDARYAAIPDNYATNVVAVLEQIYNNDDIVIVGAITDGNSDPRNVPALQPFFDFCVNAEQVGVSKPDKRVYQKAMEMVHAKLSQEKDGTDDSAVDLDDWVGPWWIHVGDDFAKDIVAAKNINLRTIWARELILDKLQTQKVSKAKPQLEASKEETIAAQYNQQPSEEQKLVEFQKKVNSQAVVKMAVGAEDYLTASIQQEFADAVIDNFEELPGVLRQWQEQSQPQSATSTAEEANPIVAAAEVVVESKEQQPNDSVKKEDPETKFCMFCGAKIPGIAVHCPSCGNKQPELSL</sequence>
<dbReference type="Gene3D" id="3.40.50.1000">
    <property type="entry name" value="HAD superfamily/HAD-like"/>
    <property type="match status" value="1"/>
</dbReference>
<organism evidence="2 3">
    <name type="scientific">Seminavis robusta</name>
    <dbReference type="NCBI Taxonomy" id="568900"/>
    <lineage>
        <taxon>Eukaryota</taxon>
        <taxon>Sar</taxon>
        <taxon>Stramenopiles</taxon>
        <taxon>Ochrophyta</taxon>
        <taxon>Bacillariophyta</taxon>
        <taxon>Bacillariophyceae</taxon>
        <taxon>Bacillariophycidae</taxon>
        <taxon>Naviculales</taxon>
        <taxon>Naviculaceae</taxon>
        <taxon>Seminavis</taxon>
    </lineage>
</organism>
<evidence type="ECO:0000256" key="1">
    <source>
        <dbReference type="ARBA" id="ARBA00022801"/>
    </source>
</evidence>
<dbReference type="SFLD" id="SFLDS00003">
    <property type="entry name" value="Haloacid_Dehalogenase"/>
    <property type="match status" value="1"/>
</dbReference>
<dbReference type="Pfam" id="PF00702">
    <property type="entry name" value="Hydrolase"/>
    <property type="match status" value="1"/>
</dbReference>
<dbReference type="Gene3D" id="1.20.120.1600">
    <property type="match status" value="1"/>
</dbReference>
<comment type="caution">
    <text evidence="2">The sequence shown here is derived from an EMBL/GenBank/DDBJ whole genome shotgun (WGS) entry which is preliminary data.</text>
</comment>